<keyword evidence="1" id="KW-0812">Transmembrane</keyword>
<organism evidence="2 3">
    <name type="scientific">Stieleria varia</name>
    <dbReference type="NCBI Taxonomy" id="2528005"/>
    <lineage>
        <taxon>Bacteria</taxon>
        <taxon>Pseudomonadati</taxon>
        <taxon>Planctomycetota</taxon>
        <taxon>Planctomycetia</taxon>
        <taxon>Pirellulales</taxon>
        <taxon>Pirellulaceae</taxon>
        <taxon>Stieleria</taxon>
    </lineage>
</organism>
<evidence type="ECO:0000313" key="2">
    <source>
        <dbReference type="EMBL" id="TWU02543.1"/>
    </source>
</evidence>
<comment type="caution">
    <text evidence="2">The sequence shown here is derived from an EMBL/GenBank/DDBJ whole genome shotgun (WGS) entry which is preliminary data.</text>
</comment>
<gene>
    <name evidence="2" type="ORF">Pla52n_35930</name>
</gene>
<accession>A0A5C6AR82</accession>
<name>A0A5C6AR82_9BACT</name>
<sequence length="157" mass="17595">MNPKTETNVAKKLPSDSHWSEEPWARVKAAITERWPHLDQRDVESLRCDVFEIEHFLRVATETSAEEIQAVVREFAPAPSVLQRAGHLGEQVSQHIVPPVQSAIERVRYEVDERPGVVGGLIFVTGVAWGVLATAAYFRSQQKESLLQSCLPNAGRR</sequence>
<dbReference type="RefSeq" id="WP_231742067.1">
    <property type="nucleotide sequence ID" value="NZ_CP151726.1"/>
</dbReference>
<dbReference type="Proteomes" id="UP000320176">
    <property type="component" value="Unassembled WGS sequence"/>
</dbReference>
<keyword evidence="3" id="KW-1185">Reference proteome</keyword>
<protein>
    <submittedName>
        <fullName evidence="2">Uncharacterized protein</fullName>
    </submittedName>
</protein>
<evidence type="ECO:0000256" key="1">
    <source>
        <dbReference type="SAM" id="Phobius"/>
    </source>
</evidence>
<evidence type="ECO:0000313" key="3">
    <source>
        <dbReference type="Proteomes" id="UP000320176"/>
    </source>
</evidence>
<keyword evidence="1" id="KW-1133">Transmembrane helix</keyword>
<dbReference type="EMBL" id="SJPN01000004">
    <property type="protein sequence ID" value="TWU02543.1"/>
    <property type="molecule type" value="Genomic_DNA"/>
</dbReference>
<dbReference type="AlphaFoldDB" id="A0A5C6AR82"/>
<feature type="transmembrane region" description="Helical" evidence="1">
    <location>
        <begin position="117"/>
        <end position="138"/>
    </location>
</feature>
<proteinExistence type="predicted"/>
<reference evidence="2 3" key="1">
    <citation type="submission" date="2019-02" db="EMBL/GenBank/DDBJ databases">
        <title>Deep-cultivation of Planctomycetes and their phenomic and genomic characterization uncovers novel biology.</title>
        <authorList>
            <person name="Wiegand S."/>
            <person name="Jogler M."/>
            <person name="Boedeker C."/>
            <person name="Pinto D."/>
            <person name="Vollmers J."/>
            <person name="Rivas-Marin E."/>
            <person name="Kohn T."/>
            <person name="Peeters S.H."/>
            <person name="Heuer A."/>
            <person name="Rast P."/>
            <person name="Oberbeckmann S."/>
            <person name="Bunk B."/>
            <person name="Jeske O."/>
            <person name="Meyerdierks A."/>
            <person name="Storesund J.E."/>
            <person name="Kallscheuer N."/>
            <person name="Luecker S."/>
            <person name="Lage O.M."/>
            <person name="Pohl T."/>
            <person name="Merkel B.J."/>
            <person name="Hornburger P."/>
            <person name="Mueller R.-W."/>
            <person name="Bruemmer F."/>
            <person name="Labrenz M."/>
            <person name="Spormann A.M."/>
            <person name="Op Den Camp H."/>
            <person name="Overmann J."/>
            <person name="Amann R."/>
            <person name="Jetten M.S.M."/>
            <person name="Mascher T."/>
            <person name="Medema M.H."/>
            <person name="Devos D.P."/>
            <person name="Kaster A.-K."/>
            <person name="Ovreas L."/>
            <person name="Rohde M."/>
            <person name="Galperin M.Y."/>
            <person name="Jogler C."/>
        </authorList>
    </citation>
    <scope>NUCLEOTIDE SEQUENCE [LARGE SCALE GENOMIC DNA]</scope>
    <source>
        <strain evidence="2 3">Pla52n</strain>
    </source>
</reference>
<keyword evidence="1" id="KW-0472">Membrane</keyword>